<evidence type="ECO:0000313" key="1">
    <source>
        <dbReference type="EMBL" id="CEK92905.1"/>
    </source>
</evidence>
<dbReference type="EMBL" id="HACG01046040">
    <property type="protein sequence ID" value="CEK92905.1"/>
    <property type="molecule type" value="Transcribed_RNA"/>
</dbReference>
<sequence>MEGLIDSLNRDKWQEAQVSDKTGEFLEYHVNPHAHKKLNDTAFCYMIENDNIDPKKVTLEYVLKDPIKNVSLIEIRLNADGTKITGLDLDGDVVLLK</sequence>
<gene>
    <name evidence="1" type="primary">ORF190865</name>
</gene>
<organism evidence="1">
    <name type="scientific">Arion vulgaris</name>
    <dbReference type="NCBI Taxonomy" id="1028688"/>
    <lineage>
        <taxon>Eukaryota</taxon>
        <taxon>Metazoa</taxon>
        <taxon>Spiralia</taxon>
        <taxon>Lophotrochozoa</taxon>
        <taxon>Mollusca</taxon>
        <taxon>Gastropoda</taxon>
        <taxon>Heterobranchia</taxon>
        <taxon>Euthyneura</taxon>
        <taxon>Panpulmonata</taxon>
        <taxon>Eupulmonata</taxon>
        <taxon>Stylommatophora</taxon>
        <taxon>Helicina</taxon>
        <taxon>Arionoidea</taxon>
        <taxon>Arionidae</taxon>
        <taxon>Arion</taxon>
    </lineage>
</organism>
<proteinExistence type="predicted"/>
<protein>
    <submittedName>
        <fullName evidence="1">Uncharacterized protein</fullName>
    </submittedName>
</protein>
<reference evidence="1" key="1">
    <citation type="submission" date="2014-12" db="EMBL/GenBank/DDBJ databases">
        <title>Insight into the proteome of Arion vulgaris.</title>
        <authorList>
            <person name="Aradska J."/>
            <person name="Bulat T."/>
            <person name="Smidak R."/>
            <person name="Sarate P."/>
            <person name="Gangsoo J."/>
            <person name="Sialana F."/>
            <person name="Bilban M."/>
            <person name="Lubec G."/>
        </authorList>
    </citation>
    <scope>NUCLEOTIDE SEQUENCE</scope>
    <source>
        <tissue evidence="1">Skin</tissue>
    </source>
</reference>
<name>A0A0B7BLC7_9EUPU</name>
<accession>A0A0B7BLC7</accession>
<dbReference type="AlphaFoldDB" id="A0A0B7BLC7"/>